<keyword evidence="2" id="KW-0732">Signal</keyword>
<feature type="signal peptide" evidence="2">
    <location>
        <begin position="1"/>
        <end position="20"/>
    </location>
</feature>
<reference evidence="4 5" key="1">
    <citation type="journal article" date="2014" name="Antonie Van Leeuwenhoek">
        <title>Hyphomonas beringensis sp. nov. and Hyphomonas chukchiensis sp. nov., isolated from surface seawater of the Bering Sea and Chukchi Sea.</title>
        <authorList>
            <person name="Li C."/>
            <person name="Lai Q."/>
            <person name="Li G."/>
            <person name="Dong C."/>
            <person name="Wang J."/>
            <person name="Liao Y."/>
            <person name="Shao Z."/>
        </authorList>
    </citation>
    <scope>NUCLEOTIDE SEQUENCE [LARGE SCALE GENOMIC DNA]</scope>
    <source>
        <strain evidence="4 5">PS728</strain>
    </source>
</reference>
<dbReference type="Proteomes" id="UP000027100">
    <property type="component" value="Unassembled WGS sequence"/>
</dbReference>
<comment type="caution">
    <text evidence="4">The sequence shown here is derived from an EMBL/GenBank/DDBJ whole genome shotgun (WGS) entry which is preliminary data.</text>
</comment>
<accession>A0A062VJB5</accession>
<dbReference type="SUPFAM" id="SSF57414">
    <property type="entry name" value="Hairpin loop containing domain-like"/>
    <property type="match status" value="1"/>
</dbReference>
<proteinExistence type="predicted"/>
<dbReference type="Gene3D" id="3.50.4.10">
    <property type="entry name" value="Hepatocyte Growth Factor"/>
    <property type="match status" value="1"/>
</dbReference>
<protein>
    <recommendedName>
        <fullName evidence="3">Apple domain-containing protein</fullName>
    </recommendedName>
</protein>
<feature type="domain" description="Apple" evidence="3">
    <location>
        <begin position="59"/>
        <end position="104"/>
    </location>
</feature>
<evidence type="ECO:0000259" key="3">
    <source>
        <dbReference type="Pfam" id="PF14295"/>
    </source>
</evidence>
<dbReference type="PATRIC" id="fig|1280954.3.peg.223"/>
<feature type="region of interest" description="Disordered" evidence="1">
    <location>
        <begin position="127"/>
        <end position="159"/>
    </location>
</feature>
<gene>
    <name evidence="4" type="ORF">HPO_01090</name>
</gene>
<dbReference type="InterPro" id="IPR003609">
    <property type="entry name" value="Pan_app"/>
</dbReference>
<dbReference type="eggNOG" id="ENOG503193I">
    <property type="taxonomic scope" value="Bacteria"/>
</dbReference>
<evidence type="ECO:0000256" key="2">
    <source>
        <dbReference type="SAM" id="SignalP"/>
    </source>
</evidence>
<dbReference type="EMBL" id="ARYM01000001">
    <property type="protein sequence ID" value="KDA00581.1"/>
    <property type="molecule type" value="Genomic_DNA"/>
</dbReference>
<dbReference type="RefSeq" id="WP_035593390.1">
    <property type="nucleotide sequence ID" value="NZ_ARYM01000001.1"/>
</dbReference>
<dbReference type="STRING" id="1280954.HPO_01090"/>
<name>A0A062VJB5_9PROT</name>
<dbReference type="Pfam" id="PF14295">
    <property type="entry name" value="PAN_4"/>
    <property type="match status" value="1"/>
</dbReference>
<evidence type="ECO:0000313" key="4">
    <source>
        <dbReference type="EMBL" id="KDA00581.1"/>
    </source>
</evidence>
<dbReference type="OrthoDB" id="7620116at2"/>
<sequence>MRLATLIAAACLGLAASAHADGKDGKTLSVPPIAPLEATGAMQEAAYTAPPSHEPNTYRFGATYSVTDTGTALICETACDGDASCKAWSFVDTYGASPARCELKAGQGRKEENPLATSGVATKLKTATLGDMPVPAPAPAADPGQLRGGVTPEPFPSLP</sequence>
<evidence type="ECO:0000313" key="5">
    <source>
        <dbReference type="Proteomes" id="UP000027100"/>
    </source>
</evidence>
<feature type="chain" id="PRO_5001615736" description="Apple domain-containing protein" evidence="2">
    <location>
        <begin position="21"/>
        <end position="159"/>
    </location>
</feature>
<dbReference type="AlphaFoldDB" id="A0A062VJB5"/>
<organism evidence="4 5">
    <name type="scientific">Hyphomonas polymorpha PS728</name>
    <dbReference type="NCBI Taxonomy" id="1280954"/>
    <lineage>
        <taxon>Bacteria</taxon>
        <taxon>Pseudomonadati</taxon>
        <taxon>Pseudomonadota</taxon>
        <taxon>Alphaproteobacteria</taxon>
        <taxon>Hyphomonadales</taxon>
        <taxon>Hyphomonadaceae</taxon>
        <taxon>Hyphomonas</taxon>
    </lineage>
</organism>
<keyword evidence="5" id="KW-1185">Reference proteome</keyword>
<evidence type="ECO:0000256" key="1">
    <source>
        <dbReference type="SAM" id="MobiDB-lite"/>
    </source>
</evidence>